<dbReference type="STRING" id="3818.A0A445AJ93"/>
<dbReference type="PANTHER" id="PTHR31973">
    <property type="entry name" value="POLYPROTEIN, PUTATIVE-RELATED"/>
    <property type="match status" value="1"/>
</dbReference>
<protein>
    <submittedName>
        <fullName evidence="1">Uncharacterized protein</fullName>
    </submittedName>
</protein>
<dbReference type="PANTHER" id="PTHR31973:SF187">
    <property type="entry name" value="MUTATOR TRANSPOSASE MUDRA PROTEIN"/>
    <property type="match status" value="1"/>
</dbReference>
<dbReference type="EMBL" id="SDMP01000012">
    <property type="protein sequence ID" value="RYR26511.1"/>
    <property type="molecule type" value="Genomic_DNA"/>
</dbReference>
<dbReference type="Proteomes" id="UP000289738">
    <property type="component" value="Chromosome B02"/>
</dbReference>
<dbReference type="AlphaFoldDB" id="A0A445AJ93"/>
<keyword evidence="2" id="KW-1185">Reference proteome</keyword>
<name>A0A445AJ93_ARAHY</name>
<evidence type="ECO:0000313" key="2">
    <source>
        <dbReference type="Proteomes" id="UP000289738"/>
    </source>
</evidence>
<comment type="caution">
    <text evidence="1">The sequence shown here is derived from an EMBL/GenBank/DDBJ whole genome shotgun (WGS) entry which is preliminary data.</text>
</comment>
<gene>
    <name evidence="1" type="ORF">Ahy_B02g060760</name>
</gene>
<reference evidence="1 2" key="1">
    <citation type="submission" date="2019-01" db="EMBL/GenBank/DDBJ databases">
        <title>Sequencing of cultivated peanut Arachis hypogaea provides insights into genome evolution and oil improvement.</title>
        <authorList>
            <person name="Chen X."/>
        </authorList>
    </citation>
    <scope>NUCLEOTIDE SEQUENCE [LARGE SCALE GENOMIC DNA]</scope>
    <source>
        <strain evidence="2">cv. Fuhuasheng</strain>
        <tissue evidence="1">Leaves</tissue>
    </source>
</reference>
<proteinExistence type="predicted"/>
<organism evidence="1 2">
    <name type="scientific">Arachis hypogaea</name>
    <name type="common">Peanut</name>
    <dbReference type="NCBI Taxonomy" id="3818"/>
    <lineage>
        <taxon>Eukaryota</taxon>
        <taxon>Viridiplantae</taxon>
        <taxon>Streptophyta</taxon>
        <taxon>Embryophyta</taxon>
        <taxon>Tracheophyta</taxon>
        <taxon>Spermatophyta</taxon>
        <taxon>Magnoliopsida</taxon>
        <taxon>eudicotyledons</taxon>
        <taxon>Gunneridae</taxon>
        <taxon>Pentapetalae</taxon>
        <taxon>rosids</taxon>
        <taxon>fabids</taxon>
        <taxon>Fabales</taxon>
        <taxon>Fabaceae</taxon>
        <taxon>Papilionoideae</taxon>
        <taxon>50 kb inversion clade</taxon>
        <taxon>dalbergioids sensu lato</taxon>
        <taxon>Dalbergieae</taxon>
        <taxon>Pterocarpus clade</taxon>
        <taxon>Arachis</taxon>
    </lineage>
</organism>
<sequence>MRKAYTKWNVELTKSEAARVRQFALDELQGTYIEQYRRLYDYCHELLKTNLVSSVYLQVQRPPGFASERPVPRVDLRTKFESIYVCLDACKRSFMICRPMIGLDGCFLKTPYGGWLLIAMGWDPNGLGPK</sequence>
<accession>A0A445AJ93</accession>
<evidence type="ECO:0000313" key="1">
    <source>
        <dbReference type="EMBL" id="RYR26511.1"/>
    </source>
</evidence>